<dbReference type="PANTHER" id="PTHR36570">
    <property type="entry name" value="DISULFIDE BOND FORMATION PROTEIN B"/>
    <property type="match status" value="1"/>
</dbReference>
<evidence type="ECO:0000256" key="3">
    <source>
        <dbReference type="ARBA" id="ARBA00022692"/>
    </source>
</evidence>
<evidence type="ECO:0000256" key="2">
    <source>
        <dbReference type="ARBA" id="ARBA00022475"/>
    </source>
</evidence>
<feature type="transmembrane region" description="Helical" evidence="6">
    <location>
        <begin position="10"/>
        <end position="28"/>
    </location>
</feature>
<sequence>MIKHLLHWRIYLACLFLFCCGMIGFALYHQIYAWVMPCLLCVYQRLGVIVIGLLALIGAIRAPKSKVGTAVLGGLIVLASAVTAGVAAWNLLLQYGPREAGAQCASSLPFPIDLNQWPEWVGVLIRPVGDCSQITFTLFGLSVPLWMMLSALAIAVVTAVVTVRRCKALAR</sequence>
<gene>
    <name evidence="7" type="ORF">GCM10010970_03040</name>
</gene>
<protein>
    <recommendedName>
        <fullName evidence="9">Disulfide bond formation protein B</fullName>
    </recommendedName>
</protein>
<accession>A0ABQ2P4R4</accession>
<keyword evidence="5 6" id="KW-0472">Membrane</keyword>
<dbReference type="Gene3D" id="1.20.1550.10">
    <property type="entry name" value="DsbB-like"/>
    <property type="match status" value="1"/>
</dbReference>
<dbReference type="InterPro" id="IPR023380">
    <property type="entry name" value="DsbB-like_sf"/>
</dbReference>
<dbReference type="EMBL" id="BMLX01000001">
    <property type="protein sequence ID" value="GGP18081.1"/>
    <property type="molecule type" value="Genomic_DNA"/>
</dbReference>
<feature type="transmembrane region" description="Helical" evidence="6">
    <location>
        <begin position="69"/>
        <end position="89"/>
    </location>
</feature>
<dbReference type="InterPro" id="IPR050183">
    <property type="entry name" value="DsbB"/>
</dbReference>
<evidence type="ECO:0000313" key="7">
    <source>
        <dbReference type="EMBL" id="GGP18081.1"/>
    </source>
</evidence>
<dbReference type="RefSeq" id="WP_188701628.1">
    <property type="nucleotide sequence ID" value="NZ_BMLX01000001.1"/>
</dbReference>
<dbReference type="InterPro" id="IPR003752">
    <property type="entry name" value="DiS_bond_form_DsbB/BdbC"/>
</dbReference>
<keyword evidence="4 6" id="KW-1133">Transmembrane helix</keyword>
<comment type="subcellular location">
    <subcellularLocation>
        <location evidence="1">Cell membrane</location>
        <topology evidence="1">Multi-pass membrane protein</topology>
    </subcellularLocation>
</comment>
<feature type="transmembrane region" description="Helical" evidence="6">
    <location>
        <begin position="34"/>
        <end position="57"/>
    </location>
</feature>
<dbReference type="PANTHER" id="PTHR36570:SF3">
    <property type="entry name" value="DISULFIDE BOND FORMATION PROTEIN B"/>
    <property type="match status" value="1"/>
</dbReference>
<evidence type="ECO:0000256" key="6">
    <source>
        <dbReference type="SAM" id="Phobius"/>
    </source>
</evidence>
<keyword evidence="3 6" id="KW-0812">Transmembrane</keyword>
<evidence type="ECO:0000256" key="4">
    <source>
        <dbReference type="ARBA" id="ARBA00022989"/>
    </source>
</evidence>
<evidence type="ECO:0000256" key="5">
    <source>
        <dbReference type="ARBA" id="ARBA00023136"/>
    </source>
</evidence>
<comment type="caution">
    <text evidence="7">The sequence shown here is derived from an EMBL/GenBank/DDBJ whole genome shotgun (WGS) entry which is preliminary data.</text>
</comment>
<proteinExistence type="predicted"/>
<organism evidence="7 8">
    <name type="scientific">Silvimonas iriomotensis</name>
    <dbReference type="NCBI Taxonomy" id="449662"/>
    <lineage>
        <taxon>Bacteria</taxon>
        <taxon>Pseudomonadati</taxon>
        <taxon>Pseudomonadota</taxon>
        <taxon>Betaproteobacteria</taxon>
        <taxon>Neisseriales</taxon>
        <taxon>Chitinibacteraceae</taxon>
        <taxon>Silvimonas</taxon>
    </lineage>
</organism>
<evidence type="ECO:0000256" key="1">
    <source>
        <dbReference type="ARBA" id="ARBA00004651"/>
    </source>
</evidence>
<keyword evidence="2" id="KW-1003">Cell membrane</keyword>
<keyword evidence="8" id="KW-1185">Reference proteome</keyword>
<dbReference type="Proteomes" id="UP000637267">
    <property type="component" value="Unassembled WGS sequence"/>
</dbReference>
<evidence type="ECO:0008006" key="9">
    <source>
        <dbReference type="Google" id="ProtNLM"/>
    </source>
</evidence>
<feature type="transmembrane region" description="Helical" evidence="6">
    <location>
        <begin position="145"/>
        <end position="163"/>
    </location>
</feature>
<name>A0ABQ2P4R4_9NEIS</name>
<evidence type="ECO:0000313" key="8">
    <source>
        <dbReference type="Proteomes" id="UP000637267"/>
    </source>
</evidence>
<reference evidence="8" key="1">
    <citation type="journal article" date="2019" name="Int. J. Syst. Evol. Microbiol.">
        <title>The Global Catalogue of Microorganisms (GCM) 10K type strain sequencing project: providing services to taxonomists for standard genome sequencing and annotation.</title>
        <authorList>
            <consortium name="The Broad Institute Genomics Platform"/>
            <consortium name="The Broad Institute Genome Sequencing Center for Infectious Disease"/>
            <person name="Wu L."/>
            <person name="Ma J."/>
        </authorList>
    </citation>
    <scope>NUCLEOTIDE SEQUENCE [LARGE SCALE GENOMIC DNA]</scope>
    <source>
        <strain evidence="8">CGMCC 1.8859</strain>
    </source>
</reference>
<dbReference type="Pfam" id="PF02600">
    <property type="entry name" value="DsbB"/>
    <property type="match status" value="1"/>
</dbReference>
<dbReference type="SUPFAM" id="SSF158442">
    <property type="entry name" value="DsbB-like"/>
    <property type="match status" value="1"/>
</dbReference>